<comment type="caution">
    <text evidence="7">The sequence shown here is derived from an EMBL/GenBank/DDBJ whole genome shotgun (WGS) entry which is preliminary data.</text>
</comment>
<sequence length="205" mass="22154">MSLELLFAFVAFAFVTSITPGPNNLMLLASGVNFGVRRSMPHMAGVCIGFTVMVAVVGLGLSQVFERMPVLHLVLRYVGAAYLLYLAWKIAYATSPAGDGQGGTRPLTFLQAAGFQWVNPKAWVMAIGAIATYTPQGNFTLNVMLIALVFGLVNAPSIGLWTITGSLLRHWLEHPRARRTFNIGMALLLVASLYPIVSEMGLTHS</sequence>
<protein>
    <submittedName>
        <fullName evidence="7">Protein AmbA</fullName>
    </submittedName>
</protein>
<proteinExistence type="predicted"/>
<dbReference type="AlphaFoldDB" id="A0A917PTY5"/>
<organism evidence="7 8">
    <name type="scientific">Pseudomonas matsuisoli</name>
    <dbReference type="NCBI Taxonomy" id="1515666"/>
    <lineage>
        <taxon>Bacteria</taxon>
        <taxon>Pseudomonadati</taxon>
        <taxon>Pseudomonadota</taxon>
        <taxon>Gammaproteobacteria</taxon>
        <taxon>Pseudomonadales</taxon>
        <taxon>Pseudomonadaceae</taxon>
        <taxon>Pseudomonas</taxon>
    </lineage>
</organism>
<dbReference type="InterPro" id="IPR001123">
    <property type="entry name" value="LeuE-type"/>
</dbReference>
<dbReference type="PANTHER" id="PTHR30086">
    <property type="entry name" value="ARGININE EXPORTER PROTEIN ARGO"/>
    <property type="match status" value="1"/>
</dbReference>
<evidence type="ECO:0000256" key="1">
    <source>
        <dbReference type="ARBA" id="ARBA00004651"/>
    </source>
</evidence>
<reference evidence="7" key="2">
    <citation type="submission" date="2020-09" db="EMBL/GenBank/DDBJ databases">
        <authorList>
            <person name="Sun Q."/>
            <person name="Ohkuma M."/>
        </authorList>
    </citation>
    <scope>NUCLEOTIDE SEQUENCE</scope>
    <source>
        <strain evidence="7">JCM 30078</strain>
    </source>
</reference>
<keyword evidence="8" id="KW-1185">Reference proteome</keyword>
<dbReference type="Pfam" id="PF01810">
    <property type="entry name" value="LysE"/>
    <property type="match status" value="1"/>
</dbReference>
<evidence type="ECO:0000256" key="4">
    <source>
        <dbReference type="ARBA" id="ARBA00022989"/>
    </source>
</evidence>
<comment type="subcellular location">
    <subcellularLocation>
        <location evidence="1">Cell membrane</location>
        <topology evidence="1">Multi-pass membrane protein</topology>
    </subcellularLocation>
</comment>
<dbReference type="GO" id="GO:0015171">
    <property type="term" value="F:amino acid transmembrane transporter activity"/>
    <property type="evidence" value="ECO:0007669"/>
    <property type="project" value="TreeGrafter"/>
</dbReference>
<feature type="transmembrane region" description="Helical" evidence="6">
    <location>
        <begin position="180"/>
        <end position="197"/>
    </location>
</feature>
<dbReference type="EMBL" id="BMPO01000003">
    <property type="protein sequence ID" value="GGJ91183.1"/>
    <property type="molecule type" value="Genomic_DNA"/>
</dbReference>
<accession>A0A917PTY5</accession>
<keyword evidence="3 6" id="KW-0812">Transmembrane</keyword>
<feature type="transmembrane region" description="Helical" evidence="6">
    <location>
        <begin position="143"/>
        <end position="168"/>
    </location>
</feature>
<name>A0A917PTY5_9PSED</name>
<dbReference type="GO" id="GO:0033228">
    <property type="term" value="P:cysteine export across plasma membrane"/>
    <property type="evidence" value="ECO:0007669"/>
    <property type="project" value="TreeGrafter"/>
</dbReference>
<dbReference type="RefSeq" id="WP_188982687.1">
    <property type="nucleotide sequence ID" value="NZ_BMPO01000003.1"/>
</dbReference>
<gene>
    <name evidence="7" type="primary">ambA</name>
    <name evidence="7" type="ORF">GCM10009304_16180</name>
</gene>
<dbReference type="PANTHER" id="PTHR30086:SF20">
    <property type="entry name" value="ARGININE EXPORTER PROTEIN ARGO-RELATED"/>
    <property type="match status" value="1"/>
</dbReference>
<evidence type="ECO:0000313" key="8">
    <source>
        <dbReference type="Proteomes" id="UP000635983"/>
    </source>
</evidence>
<evidence type="ECO:0000256" key="3">
    <source>
        <dbReference type="ARBA" id="ARBA00022692"/>
    </source>
</evidence>
<keyword evidence="5 6" id="KW-0472">Membrane</keyword>
<reference evidence="7" key="1">
    <citation type="journal article" date="2014" name="Int. J. Syst. Evol. Microbiol.">
        <title>Complete genome sequence of Corynebacterium casei LMG S-19264T (=DSM 44701T), isolated from a smear-ripened cheese.</title>
        <authorList>
            <consortium name="US DOE Joint Genome Institute (JGI-PGF)"/>
            <person name="Walter F."/>
            <person name="Albersmeier A."/>
            <person name="Kalinowski J."/>
            <person name="Ruckert C."/>
        </authorList>
    </citation>
    <scope>NUCLEOTIDE SEQUENCE</scope>
    <source>
        <strain evidence="7">JCM 30078</strain>
    </source>
</reference>
<feature type="transmembrane region" description="Helical" evidence="6">
    <location>
        <begin position="41"/>
        <end position="61"/>
    </location>
</feature>
<dbReference type="GO" id="GO:0005886">
    <property type="term" value="C:plasma membrane"/>
    <property type="evidence" value="ECO:0007669"/>
    <property type="project" value="UniProtKB-SubCell"/>
</dbReference>
<dbReference type="Proteomes" id="UP000635983">
    <property type="component" value="Unassembled WGS sequence"/>
</dbReference>
<keyword evidence="4 6" id="KW-1133">Transmembrane helix</keyword>
<evidence type="ECO:0000256" key="5">
    <source>
        <dbReference type="ARBA" id="ARBA00023136"/>
    </source>
</evidence>
<feature type="transmembrane region" description="Helical" evidence="6">
    <location>
        <begin position="73"/>
        <end position="91"/>
    </location>
</feature>
<keyword evidence="2" id="KW-1003">Cell membrane</keyword>
<evidence type="ECO:0000256" key="2">
    <source>
        <dbReference type="ARBA" id="ARBA00022475"/>
    </source>
</evidence>
<evidence type="ECO:0000256" key="6">
    <source>
        <dbReference type="SAM" id="Phobius"/>
    </source>
</evidence>
<evidence type="ECO:0000313" key="7">
    <source>
        <dbReference type="EMBL" id="GGJ91183.1"/>
    </source>
</evidence>